<evidence type="ECO:0000313" key="1">
    <source>
        <dbReference type="EMBL" id="MPC52623.1"/>
    </source>
</evidence>
<gene>
    <name evidence="1" type="ORF">E2C01_046496</name>
</gene>
<reference evidence="1 2" key="1">
    <citation type="submission" date="2019-05" db="EMBL/GenBank/DDBJ databases">
        <title>Another draft genome of Portunus trituberculatus and its Hox gene families provides insights of decapod evolution.</title>
        <authorList>
            <person name="Jeong J.-H."/>
            <person name="Song I."/>
            <person name="Kim S."/>
            <person name="Choi T."/>
            <person name="Kim D."/>
            <person name="Ryu S."/>
            <person name="Kim W."/>
        </authorList>
    </citation>
    <scope>NUCLEOTIDE SEQUENCE [LARGE SCALE GENOMIC DNA]</scope>
    <source>
        <tissue evidence="1">Muscle</tissue>
    </source>
</reference>
<dbReference type="AlphaFoldDB" id="A0A5B7G5Y4"/>
<comment type="caution">
    <text evidence="1">The sequence shown here is derived from an EMBL/GenBank/DDBJ whole genome shotgun (WGS) entry which is preliminary data.</text>
</comment>
<protein>
    <submittedName>
        <fullName evidence="1">Uncharacterized protein</fullName>
    </submittedName>
</protein>
<organism evidence="1 2">
    <name type="scientific">Portunus trituberculatus</name>
    <name type="common">Swimming crab</name>
    <name type="synonym">Neptunus trituberculatus</name>
    <dbReference type="NCBI Taxonomy" id="210409"/>
    <lineage>
        <taxon>Eukaryota</taxon>
        <taxon>Metazoa</taxon>
        <taxon>Ecdysozoa</taxon>
        <taxon>Arthropoda</taxon>
        <taxon>Crustacea</taxon>
        <taxon>Multicrustacea</taxon>
        <taxon>Malacostraca</taxon>
        <taxon>Eumalacostraca</taxon>
        <taxon>Eucarida</taxon>
        <taxon>Decapoda</taxon>
        <taxon>Pleocyemata</taxon>
        <taxon>Brachyura</taxon>
        <taxon>Eubrachyura</taxon>
        <taxon>Portunoidea</taxon>
        <taxon>Portunidae</taxon>
        <taxon>Portuninae</taxon>
        <taxon>Portunus</taxon>
    </lineage>
</organism>
<proteinExistence type="predicted"/>
<accession>A0A5B7G5Y4</accession>
<name>A0A5B7G5Y4_PORTR</name>
<evidence type="ECO:0000313" key="2">
    <source>
        <dbReference type="Proteomes" id="UP000324222"/>
    </source>
</evidence>
<dbReference type="Proteomes" id="UP000324222">
    <property type="component" value="Unassembled WGS sequence"/>
</dbReference>
<dbReference type="EMBL" id="VSRR010011024">
    <property type="protein sequence ID" value="MPC52623.1"/>
    <property type="molecule type" value="Genomic_DNA"/>
</dbReference>
<sequence length="105" mass="11777">MNNKTKSKLYRERIQTHSVPRVETSCTLTYNHSVHHHHHQLAPRLTGVSPHRATTTTTTTTITTATCSSFLLFPSRSCTPTQPLVFKRSPNIKGSTLLALNTSRH</sequence>
<keyword evidence="2" id="KW-1185">Reference proteome</keyword>